<name>A0A382ZTV7_9ZZZZ</name>
<reference evidence="2" key="1">
    <citation type="submission" date="2018-05" db="EMBL/GenBank/DDBJ databases">
        <authorList>
            <person name="Lanie J.A."/>
            <person name="Ng W.-L."/>
            <person name="Kazmierczak K.M."/>
            <person name="Andrzejewski T.M."/>
            <person name="Davidsen T.M."/>
            <person name="Wayne K.J."/>
            <person name="Tettelin H."/>
            <person name="Glass J.I."/>
            <person name="Rusch D."/>
            <person name="Podicherti R."/>
            <person name="Tsui H.-C.T."/>
            <person name="Winkler M.E."/>
        </authorList>
    </citation>
    <scope>NUCLEOTIDE SEQUENCE</scope>
</reference>
<feature type="transmembrane region" description="Helical" evidence="1">
    <location>
        <begin position="34"/>
        <end position="55"/>
    </location>
</feature>
<proteinExistence type="predicted"/>
<dbReference type="AlphaFoldDB" id="A0A382ZTV7"/>
<evidence type="ECO:0000313" key="2">
    <source>
        <dbReference type="EMBL" id="SVD98720.1"/>
    </source>
</evidence>
<protein>
    <submittedName>
        <fullName evidence="2">Uncharacterized protein</fullName>
    </submittedName>
</protein>
<accession>A0A382ZTV7</accession>
<gene>
    <name evidence="2" type="ORF">METZ01_LOCUS451574</name>
</gene>
<keyword evidence="1" id="KW-1133">Transmembrane helix</keyword>
<evidence type="ECO:0000256" key="1">
    <source>
        <dbReference type="SAM" id="Phobius"/>
    </source>
</evidence>
<sequence length="66" mass="7574">MVVIVIILMYIIVRMTYQKYGNWNPDVDPIVSLVLNGMLFISMMMTVGSGLDYVIKNRTIFTSLLK</sequence>
<dbReference type="EMBL" id="UINC01186477">
    <property type="protein sequence ID" value="SVD98720.1"/>
    <property type="molecule type" value="Genomic_DNA"/>
</dbReference>
<keyword evidence="1" id="KW-0472">Membrane</keyword>
<organism evidence="2">
    <name type="scientific">marine metagenome</name>
    <dbReference type="NCBI Taxonomy" id="408172"/>
    <lineage>
        <taxon>unclassified sequences</taxon>
        <taxon>metagenomes</taxon>
        <taxon>ecological metagenomes</taxon>
    </lineage>
</organism>
<keyword evidence="1" id="KW-0812">Transmembrane</keyword>